<dbReference type="PANTHER" id="PTHR40081:SF1">
    <property type="entry name" value="TAT PATHWAY SIGNAL SEQUENCE DOMAIN PROTEIN"/>
    <property type="match status" value="1"/>
</dbReference>
<dbReference type="InterPro" id="IPR048330">
    <property type="entry name" value="PcRGLX/YetA_2nd"/>
</dbReference>
<proteinExistence type="predicted"/>
<sequence length="398" mass="43640">MRATSAFLVILLTHLMTSPSLNAQETAVNWLDKQMPERFSGTTFGVPWAKGTVQPHQSFNLLSDNDGALPIQTWPLAFWPDGSVKWTAVALAPGEDLSANLRLAAGTQADRPKTIALSEDDHAITINTGSIEAVLNKQGNNIIQSILKNGVKTANNGHLVVLRQNTPETDAKTPVVTTAFKGQISGIEVEQDGPVRAVVKVEGTHIAGNNETLLPFVVRLYFYAGSDNIRLMHTIIYDGDEEKDFISGIGLRFEVPMHASELYDRHIRFTAEEGGLFGESVQGLTGLRRDPGQEIISAQLDGQKLPPLEAFPERVRKGLPYIPSFGDYTLLQSSPHAFQIRKRTQTGHTWLNPAQGERSNGVAMQDHLQAEWPSASKIFGNHTLPSWISATPSVTRPR</sequence>
<dbReference type="PANTHER" id="PTHR40081">
    <property type="entry name" value="CONCANAVALIN A-LIKE LECTIN/GLUCANASE"/>
    <property type="match status" value="1"/>
</dbReference>
<dbReference type="AlphaFoldDB" id="A0A0E9LYC4"/>
<dbReference type="STRING" id="1236989.JCM15548_12565"/>
<dbReference type="Pfam" id="PF21345">
    <property type="entry name" value="PcRGLX_2nd"/>
    <property type="match status" value="1"/>
</dbReference>
<reference evidence="4 5" key="1">
    <citation type="journal article" date="2015" name="Microbes Environ.">
        <title>Distribution and evolution of nitrogen fixation genes in the phylum bacteroidetes.</title>
        <authorList>
            <person name="Inoue J."/>
            <person name="Oshima K."/>
            <person name="Suda W."/>
            <person name="Sakamoto M."/>
            <person name="Iino T."/>
            <person name="Noda S."/>
            <person name="Hongoh Y."/>
            <person name="Hattori M."/>
            <person name="Ohkuma M."/>
        </authorList>
    </citation>
    <scope>NUCLEOTIDE SEQUENCE [LARGE SCALE GENOMIC DNA]</scope>
    <source>
        <strain evidence="4">JCM 15548</strain>
    </source>
</reference>
<dbReference type="Proteomes" id="UP000032900">
    <property type="component" value="Unassembled WGS sequence"/>
</dbReference>
<feature type="signal peptide" evidence="1">
    <location>
        <begin position="1"/>
        <end position="23"/>
    </location>
</feature>
<name>A0A0E9LYC4_9BACT</name>
<organism evidence="4 5">
    <name type="scientific">Geofilum rubicundum JCM 15548</name>
    <dbReference type="NCBI Taxonomy" id="1236989"/>
    <lineage>
        <taxon>Bacteria</taxon>
        <taxon>Pseudomonadati</taxon>
        <taxon>Bacteroidota</taxon>
        <taxon>Bacteroidia</taxon>
        <taxon>Marinilabiliales</taxon>
        <taxon>Marinilabiliaceae</taxon>
        <taxon>Geofilum</taxon>
    </lineage>
</organism>
<keyword evidence="5" id="KW-1185">Reference proteome</keyword>
<evidence type="ECO:0000256" key="1">
    <source>
        <dbReference type="SAM" id="SignalP"/>
    </source>
</evidence>
<dbReference type="Pfam" id="PF19501">
    <property type="entry name" value="PcRGLX_1st"/>
    <property type="match status" value="1"/>
</dbReference>
<dbReference type="OrthoDB" id="262615at2"/>
<evidence type="ECO:0000313" key="5">
    <source>
        <dbReference type="Proteomes" id="UP000032900"/>
    </source>
</evidence>
<evidence type="ECO:0000259" key="2">
    <source>
        <dbReference type="Pfam" id="PF19501"/>
    </source>
</evidence>
<dbReference type="EMBL" id="BAZW01000021">
    <property type="protein sequence ID" value="GAO30303.1"/>
    <property type="molecule type" value="Genomic_DNA"/>
</dbReference>
<gene>
    <name evidence="4" type="ORF">JCM15548_12565</name>
</gene>
<feature type="domain" description="PcRGLX/YetA-like central beta-sandwich" evidence="3">
    <location>
        <begin position="116"/>
        <end position="364"/>
    </location>
</feature>
<dbReference type="InterPro" id="IPR048329">
    <property type="entry name" value="PcRGLX_1st"/>
</dbReference>
<accession>A0A0E9LYC4</accession>
<protein>
    <submittedName>
        <fullName evidence="4">Uncharacterized protein</fullName>
    </submittedName>
</protein>
<evidence type="ECO:0000313" key="4">
    <source>
        <dbReference type="EMBL" id="GAO30303.1"/>
    </source>
</evidence>
<feature type="domain" description="PcRGLX/YetA-like N-terminal RIFT barrel" evidence="2">
    <location>
        <begin position="25"/>
        <end position="105"/>
    </location>
</feature>
<keyword evidence="1" id="KW-0732">Signal</keyword>
<feature type="chain" id="PRO_5002428731" evidence="1">
    <location>
        <begin position="24"/>
        <end position="398"/>
    </location>
</feature>
<dbReference type="InterPro" id="IPR045793">
    <property type="entry name" value="PcRGLX/YetA-like"/>
</dbReference>
<comment type="caution">
    <text evidence="4">The sequence shown here is derived from an EMBL/GenBank/DDBJ whole genome shotgun (WGS) entry which is preliminary data.</text>
</comment>
<evidence type="ECO:0000259" key="3">
    <source>
        <dbReference type="Pfam" id="PF21345"/>
    </source>
</evidence>